<dbReference type="GO" id="GO:0016477">
    <property type="term" value="P:cell migration"/>
    <property type="evidence" value="ECO:0007669"/>
    <property type="project" value="TreeGrafter"/>
</dbReference>
<keyword evidence="6 9" id="KW-0472">Membrane</keyword>
<evidence type="ECO:0000256" key="8">
    <source>
        <dbReference type="SAM" id="MobiDB-lite"/>
    </source>
</evidence>
<sequence length="142" mass="15534">AVVTILSCLIIILVVVLLFNLFNQNRNNDKKSKPSDDVRENMFSYDDEGGGEEDMTAVDMIPLQVHVDVKDQKVPDVIADENCPPFDELKNFSFEGSGSSAGSLSSVTSGVNDQETLNLEKLESRLVSTYSKSTGTTDVQVQ</sequence>
<evidence type="ECO:0000259" key="10">
    <source>
        <dbReference type="Pfam" id="PF01049"/>
    </source>
</evidence>
<evidence type="ECO:0000256" key="7">
    <source>
        <dbReference type="RuleBase" id="RU004357"/>
    </source>
</evidence>
<dbReference type="AlphaFoldDB" id="A0A1B6CKH4"/>
<dbReference type="PANTHER" id="PTHR24027">
    <property type="entry name" value="CADHERIN-23"/>
    <property type="match status" value="1"/>
</dbReference>
<dbReference type="EMBL" id="GEDC01023427">
    <property type="protein sequence ID" value="JAS13871.1"/>
    <property type="molecule type" value="Transcribed_RNA"/>
</dbReference>
<dbReference type="GO" id="GO:0045296">
    <property type="term" value="F:cadherin binding"/>
    <property type="evidence" value="ECO:0007669"/>
    <property type="project" value="TreeGrafter"/>
</dbReference>
<name>A0A1B6CKH4_9HEMI</name>
<comment type="function">
    <text evidence="7">Cadherins are calcium-dependent cell adhesion proteins.</text>
</comment>
<dbReference type="GO" id="GO:0008013">
    <property type="term" value="F:beta-catenin binding"/>
    <property type="evidence" value="ECO:0007669"/>
    <property type="project" value="TreeGrafter"/>
</dbReference>
<evidence type="ECO:0000256" key="1">
    <source>
        <dbReference type="ARBA" id="ARBA00004167"/>
    </source>
</evidence>
<feature type="region of interest" description="Disordered" evidence="8">
    <location>
        <begin position="28"/>
        <end position="51"/>
    </location>
</feature>
<protein>
    <recommendedName>
        <fullName evidence="10">Cadherin Y-type LIR-motif domain-containing protein</fullName>
    </recommendedName>
</protein>
<dbReference type="InterPro" id="IPR000233">
    <property type="entry name" value="Cadherin_Y-type_LIR"/>
</dbReference>
<feature type="transmembrane region" description="Helical" evidence="9">
    <location>
        <begin position="6"/>
        <end position="23"/>
    </location>
</feature>
<gene>
    <name evidence="11" type="ORF">g.2793</name>
</gene>
<evidence type="ECO:0000256" key="3">
    <source>
        <dbReference type="ARBA" id="ARBA00022737"/>
    </source>
</evidence>
<feature type="non-terminal residue" evidence="11">
    <location>
        <position position="1"/>
    </location>
</feature>
<keyword evidence="5 9" id="KW-1133">Transmembrane helix</keyword>
<dbReference type="GO" id="GO:0031175">
    <property type="term" value="P:neuron projection development"/>
    <property type="evidence" value="ECO:0007669"/>
    <property type="project" value="TreeGrafter"/>
</dbReference>
<keyword evidence="3" id="KW-0677">Repeat</keyword>
<keyword evidence="4" id="KW-0106">Calcium</keyword>
<evidence type="ECO:0000256" key="2">
    <source>
        <dbReference type="ARBA" id="ARBA00022692"/>
    </source>
</evidence>
<feature type="compositionally biased region" description="Basic and acidic residues" evidence="8">
    <location>
        <begin position="28"/>
        <end position="40"/>
    </location>
</feature>
<dbReference type="Gene3D" id="4.10.900.10">
    <property type="entry name" value="TCF3-CBD (Catenin binding domain)"/>
    <property type="match status" value="1"/>
</dbReference>
<accession>A0A1B6CKH4</accession>
<dbReference type="InterPro" id="IPR027397">
    <property type="entry name" value="Catenin-bd_sf"/>
</dbReference>
<dbReference type="GO" id="GO:0016342">
    <property type="term" value="C:catenin complex"/>
    <property type="evidence" value="ECO:0007669"/>
    <property type="project" value="TreeGrafter"/>
</dbReference>
<evidence type="ECO:0000256" key="9">
    <source>
        <dbReference type="SAM" id="Phobius"/>
    </source>
</evidence>
<dbReference type="GO" id="GO:0009887">
    <property type="term" value="P:animal organ morphogenesis"/>
    <property type="evidence" value="ECO:0007669"/>
    <property type="project" value="UniProtKB-ARBA"/>
</dbReference>
<proteinExistence type="predicted"/>
<evidence type="ECO:0000256" key="6">
    <source>
        <dbReference type="ARBA" id="ARBA00023136"/>
    </source>
</evidence>
<evidence type="ECO:0000313" key="11">
    <source>
        <dbReference type="EMBL" id="JAS13871.1"/>
    </source>
</evidence>
<dbReference type="GO" id="GO:0007156">
    <property type="term" value="P:homophilic cell adhesion via plasma membrane adhesion molecules"/>
    <property type="evidence" value="ECO:0007669"/>
    <property type="project" value="InterPro"/>
</dbReference>
<dbReference type="InterPro" id="IPR039808">
    <property type="entry name" value="Cadherin"/>
</dbReference>
<comment type="subcellular location">
    <subcellularLocation>
        <location evidence="1">Membrane</location>
        <topology evidence="1">Single-pass membrane protein</topology>
    </subcellularLocation>
</comment>
<dbReference type="PANTHER" id="PTHR24027:SF438">
    <property type="entry name" value="CADHERIN 23"/>
    <property type="match status" value="1"/>
</dbReference>
<evidence type="ECO:0000256" key="4">
    <source>
        <dbReference type="ARBA" id="ARBA00022837"/>
    </source>
</evidence>
<feature type="domain" description="Cadherin Y-type LIR-motif" evidence="10">
    <location>
        <begin position="80"/>
        <end position="115"/>
    </location>
</feature>
<dbReference type="Pfam" id="PF01049">
    <property type="entry name" value="CADH_Y-type_LIR"/>
    <property type="match status" value="1"/>
</dbReference>
<evidence type="ECO:0000256" key="5">
    <source>
        <dbReference type="ARBA" id="ARBA00022989"/>
    </source>
</evidence>
<organism evidence="11">
    <name type="scientific">Clastoptera arizonana</name>
    <name type="common">Arizona spittle bug</name>
    <dbReference type="NCBI Taxonomy" id="38151"/>
    <lineage>
        <taxon>Eukaryota</taxon>
        <taxon>Metazoa</taxon>
        <taxon>Ecdysozoa</taxon>
        <taxon>Arthropoda</taxon>
        <taxon>Hexapoda</taxon>
        <taxon>Insecta</taxon>
        <taxon>Pterygota</taxon>
        <taxon>Neoptera</taxon>
        <taxon>Paraneoptera</taxon>
        <taxon>Hemiptera</taxon>
        <taxon>Auchenorrhyncha</taxon>
        <taxon>Cercopoidea</taxon>
        <taxon>Clastopteridae</taxon>
        <taxon>Clastoptera</taxon>
    </lineage>
</organism>
<reference evidence="11" key="1">
    <citation type="submission" date="2015-12" db="EMBL/GenBank/DDBJ databases">
        <title>De novo transcriptome assembly of four potential Pierce s Disease insect vectors from Arizona vineyards.</title>
        <authorList>
            <person name="Tassone E.E."/>
        </authorList>
    </citation>
    <scope>NUCLEOTIDE SEQUENCE</scope>
</reference>
<keyword evidence="2 9" id="KW-0812">Transmembrane</keyword>
<dbReference type="GO" id="GO:0005509">
    <property type="term" value="F:calcium ion binding"/>
    <property type="evidence" value="ECO:0007669"/>
    <property type="project" value="InterPro"/>
</dbReference>